<organism evidence="2 3">
    <name type="scientific">Erysiphe pulchra</name>
    <dbReference type="NCBI Taxonomy" id="225359"/>
    <lineage>
        <taxon>Eukaryota</taxon>
        <taxon>Fungi</taxon>
        <taxon>Dikarya</taxon>
        <taxon>Ascomycota</taxon>
        <taxon>Pezizomycotina</taxon>
        <taxon>Leotiomycetes</taxon>
        <taxon>Erysiphales</taxon>
        <taxon>Erysiphaceae</taxon>
        <taxon>Erysiphe</taxon>
    </lineage>
</organism>
<sequence length="257" mass="29309">MCLAFEKKLPRRRLSRAPSRNQECCQLIARMPSCHDLPMFVGQQGKFNGRKRRHDENESEQPSQPTDLEHDNTGPETNCEAAILIKELRAAHEPLLKADHQEFQLVNSEACVAEQRMRRTKAWKTTQRSRGINVGKWKAKISEKEKLENAKAIREVEIQIQIVVKKAQKLLIITGVQARKNEKYSSDIEISLSTQYLDPVASSFYSECKGDDQDQDHLRADVESLAGLSRPTSPIDHTANFISLCGSDDMYQFRISQ</sequence>
<dbReference type="EMBL" id="PEDP01002740">
    <property type="protein sequence ID" value="POS82483.1"/>
    <property type="molecule type" value="Genomic_DNA"/>
</dbReference>
<accession>A0A2S4PKE1</accession>
<proteinExistence type="predicted"/>
<evidence type="ECO:0000256" key="1">
    <source>
        <dbReference type="SAM" id="MobiDB-lite"/>
    </source>
</evidence>
<gene>
    <name evidence="2" type="ORF">EPUL_004933</name>
</gene>
<protein>
    <submittedName>
        <fullName evidence="2">Uncharacterized protein</fullName>
    </submittedName>
</protein>
<evidence type="ECO:0000313" key="3">
    <source>
        <dbReference type="Proteomes" id="UP000237438"/>
    </source>
</evidence>
<feature type="region of interest" description="Disordered" evidence="1">
    <location>
        <begin position="47"/>
        <end position="75"/>
    </location>
</feature>
<keyword evidence="3" id="KW-1185">Reference proteome</keyword>
<evidence type="ECO:0000313" key="2">
    <source>
        <dbReference type="EMBL" id="POS82483.1"/>
    </source>
</evidence>
<comment type="caution">
    <text evidence="2">The sequence shown here is derived from an EMBL/GenBank/DDBJ whole genome shotgun (WGS) entry which is preliminary data.</text>
</comment>
<dbReference type="AlphaFoldDB" id="A0A2S4PKE1"/>
<name>A0A2S4PKE1_9PEZI</name>
<dbReference type="Proteomes" id="UP000237438">
    <property type="component" value="Unassembled WGS sequence"/>
</dbReference>
<reference evidence="2 3" key="1">
    <citation type="submission" date="2017-10" db="EMBL/GenBank/DDBJ databases">
        <title>Development of genomic resources for the powdery mildew, Erysiphe pulchra.</title>
        <authorList>
            <person name="Wadl P.A."/>
            <person name="Mack B.M."/>
            <person name="Moore G."/>
            <person name="Beltz S.B."/>
        </authorList>
    </citation>
    <scope>NUCLEOTIDE SEQUENCE [LARGE SCALE GENOMIC DNA]</scope>
    <source>
        <strain evidence="2">Cflorida</strain>
    </source>
</reference>